<protein>
    <submittedName>
        <fullName evidence="1">Uncharacterized protein</fullName>
    </submittedName>
</protein>
<dbReference type="EMBL" id="KN824287">
    <property type="protein sequence ID" value="KIM29788.1"/>
    <property type="molecule type" value="Genomic_DNA"/>
</dbReference>
<accession>A0A0C2WUE9</accession>
<dbReference type="Proteomes" id="UP000054097">
    <property type="component" value="Unassembled WGS sequence"/>
</dbReference>
<dbReference type="HOGENOM" id="CLU_549999_0_0_1"/>
<organism evidence="1 2">
    <name type="scientific">Serendipita vermifera MAFF 305830</name>
    <dbReference type="NCBI Taxonomy" id="933852"/>
    <lineage>
        <taxon>Eukaryota</taxon>
        <taxon>Fungi</taxon>
        <taxon>Dikarya</taxon>
        <taxon>Basidiomycota</taxon>
        <taxon>Agaricomycotina</taxon>
        <taxon>Agaricomycetes</taxon>
        <taxon>Sebacinales</taxon>
        <taxon>Serendipitaceae</taxon>
        <taxon>Serendipita</taxon>
    </lineage>
</organism>
<evidence type="ECO:0000313" key="1">
    <source>
        <dbReference type="EMBL" id="KIM29788.1"/>
    </source>
</evidence>
<proteinExistence type="predicted"/>
<gene>
    <name evidence="1" type="ORF">M408DRAFT_22653</name>
</gene>
<evidence type="ECO:0000313" key="2">
    <source>
        <dbReference type="Proteomes" id="UP000054097"/>
    </source>
</evidence>
<sequence length="496" mass="55588">MSHLAIANRILKQQEKATKTLRDRLAALETAESKADAAVEVERGAHNVAEMRLFGLEDDLKMYKDQVMTIDAAIFARKRRFSAIWKLTAEIWLQIFQFVVFFPPHLNSSTGLPRAVICPAHSLDQICQLWSGVIADNPTLKGYIYITTLALTKKNQEFIKKCLEDLEQQVSMISVQTGVGLVSQAQVLVKMFQGWTIHETEVSASKDSIEAAQYLLSHLPTSKLLLVSSGDTNIDKKDTWWLLAQPKNRERLQKVVLHNFFAHSGPNQPPWDSVQEVEVHFTRPYRATVILATTFVNITKLFMTGNPAPRSKDINTTFVFPHLTTVLGSVDGLINTFDAQCRLPALRYLSTWIYSDHVVDMAGWKAFVQRYHNPAINHVDFQDVASPESISRYAMELRGLPTLELRGKTVDSVCLAFKDQKIMFSVQTLIISNYAGDGSAVFEFVKACSDVAKSQIIPRVIWINCDHVTLPMRAAVGAFLHKNEVASLSQPATQAG</sequence>
<keyword evidence="2" id="KW-1185">Reference proteome</keyword>
<reference evidence="1 2" key="1">
    <citation type="submission" date="2014-04" db="EMBL/GenBank/DDBJ databases">
        <authorList>
            <consortium name="DOE Joint Genome Institute"/>
            <person name="Kuo A."/>
            <person name="Zuccaro A."/>
            <person name="Kohler A."/>
            <person name="Nagy L.G."/>
            <person name="Floudas D."/>
            <person name="Copeland A."/>
            <person name="Barry K.W."/>
            <person name="Cichocki N."/>
            <person name="Veneault-Fourrey C."/>
            <person name="LaButti K."/>
            <person name="Lindquist E.A."/>
            <person name="Lipzen A."/>
            <person name="Lundell T."/>
            <person name="Morin E."/>
            <person name="Murat C."/>
            <person name="Sun H."/>
            <person name="Tunlid A."/>
            <person name="Henrissat B."/>
            <person name="Grigoriev I.V."/>
            <person name="Hibbett D.S."/>
            <person name="Martin F."/>
            <person name="Nordberg H.P."/>
            <person name="Cantor M.N."/>
            <person name="Hua S.X."/>
        </authorList>
    </citation>
    <scope>NUCLEOTIDE SEQUENCE [LARGE SCALE GENOMIC DNA]</scope>
    <source>
        <strain evidence="1 2">MAFF 305830</strain>
    </source>
</reference>
<name>A0A0C2WUE9_SERVB</name>
<dbReference type="AlphaFoldDB" id="A0A0C2WUE9"/>
<reference evidence="2" key="2">
    <citation type="submission" date="2015-01" db="EMBL/GenBank/DDBJ databases">
        <title>Evolutionary Origins and Diversification of the Mycorrhizal Mutualists.</title>
        <authorList>
            <consortium name="DOE Joint Genome Institute"/>
            <consortium name="Mycorrhizal Genomics Consortium"/>
            <person name="Kohler A."/>
            <person name="Kuo A."/>
            <person name="Nagy L.G."/>
            <person name="Floudas D."/>
            <person name="Copeland A."/>
            <person name="Barry K.W."/>
            <person name="Cichocki N."/>
            <person name="Veneault-Fourrey C."/>
            <person name="LaButti K."/>
            <person name="Lindquist E.A."/>
            <person name="Lipzen A."/>
            <person name="Lundell T."/>
            <person name="Morin E."/>
            <person name="Murat C."/>
            <person name="Riley R."/>
            <person name="Ohm R."/>
            <person name="Sun H."/>
            <person name="Tunlid A."/>
            <person name="Henrissat B."/>
            <person name="Grigoriev I.V."/>
            <person name="Hibbett D.S."/>
            <person name="Martin F."/>
        </authorList>
    </citation>
    <scope>NUCLEOTIDE SEQUENCE [LARGE SCALE GENOMIC DNA]</scope>
    <source>
        <strain evidence="2">MAFF 305830</strain>
    </source>
</reference>